<feature type="compositionally biased region" description="Low complexity" evidence="6">
    <location>
        <begin position="414"/>
        <end position="428"/>
    </location>
</feature>
<dbReference type="EMBL" id="JADGIZ020000069">
    <property type="protein sequence ID" value="KAL2912354.1"/>
    <property type="molecule type" value="Genomic_DNA"/>
</dbReference>
<dbReference type="PANTHER" id="PTHR24349">
    <property type="entry name" value="SERINE/THREONINE-PROTEIN KINASE"/>
    <property type="match status" value="1"/>
</dbReference>
<keyword evidence="1" id="KW-0723">Serine/threonine-protein kinase</keyword>
<evidence type="ECO:0000259" key="7">
    <source>
        <dbReference type="PROSITE" id="PS50011"/>
    </source>
</evidence>
<evidence type="ECO:0000313" key="9">
    <source>
        <dbReference type="Proteomes" id="UP001527925"/>
    </source>
</evidence>
<dbReference type="Pfam" id="PF00069">
    <property type="entry name" value="Pkinase"/>
    <property type="match status" value="1"/>
</dbReference>
<accession>A0ABR4MYM8</accession>
<protein>
    <recommendedName>
        <fullName evidence="7">Protein kinase domain-containing protein</fullName>
    </recommendedName>
</protein>
<evidence type="ECO:0000313" key="8">
    <source>
        <dbReference type="EMBL" id="KAL2912354.1"/>
    </source>
</evidence>
<dbReference type="PROSITE" id="PS50011">
    <property type="entry name" value="PROTEIN_KINASE_DOM"/>
    <property type="match status" value="1"/>
</dbReference>
<dbReference type="InterPro" id="IPR011009">
    <property type="entry name" value="Kinase-like_dom_sf"/>
</dbReference>
<dbReference type="InterPro" id="IPR008271">
    <property type="entry name" value="Ser/Thr_kinase_AS"/>
</dbReference>
<feature type="compositionally biased region" description="Polar residues" evidence="6">
    <location>
        <begin position="351"/>
        <end position="364"/>
    </location>
</feature>
<feature type="domain" description="Protein kinase" evidence="7">
    <location>
        <begin position="1"/>
        <end position="156"/>
    </location>
</feature>
<sequence length="550" mass="57696">MIVLQLLEAVTYLHRHGIVHRDIKPENILLKSNHPSDLYNIKVSDFGLACFADSVNRVDNIAGTPMYMAPEIVQNLGYNHSCDIWSIGVMFYLLLNHYQKEVEMVVQEMIKSGKIEYPDRFWSKINPAARNLCELILRFDPAKRISAAEILRHPWTLDQAMETCQLNANVLDLMKSYNAERRFRRGIICVMAYLRFMSPVRATIQPLSTAASSTPAAAAAHPAPGSQGAKQLHLPRSNSSRTVARQVSLSSLANVSGHQSASVSASQDGMGHDFTSASVSVGHQDDGAVHTVHESFDEIGASARENTRGIHAPAHLAEPDGQPRASETTISRGTYLKPKQSVRDAPAAAGSSVSRGHGASNTRSGADPAAGRAEAAAGRDVEGPGQRTRAASKNKDAAAGVGGGGGGGGGGTSGSASGPSASSSAATGRDGGLAAKTKKGPSALKTAPMRPEDDDCTAASMSSVANARRKLAPGSTAQQGPMSGGGSGGKEPSNPVQSHRAIPSHVATDLTSIERSSPTTSDLPSLPKLKLPQSSGLENNDKLGGLKSKR</sequence>
<feature type="compositionally biased region" description="Low complexity" evidence="6">
    <location>
        <begin position="365"/>
        <end position="376"/>
    </location>
</feature>
<gene>
    <name evidence="8" type="ORF">HK105_208128</name>
</gene>
<keyword evidence="5" id="KW-0067">ATP-binding</keyword>
<evidence type="ECO:0000256" key="6">
    <source>
        <dbReference type="SAM" id="MobiDB-lite"/>
    </source>
</evidence>
<feature type="region of interest" description="Disordered" evidence="6">
    <location>
        <begin position="215"/>
        <end position="245"/>
    </location>
</feature>
<keyword evidence="4" id="KW-0418">Kinase</keyword>
<keyword evidence="2" id="KW-0808">Transferase</keyword>
<feature type="region of interest" description="Disordered" evidence="6">
    <location>
        <begin position="313"/>
        <end position="550"/>
    </location>
</feature>
<feature type="compositionally biased region" description="Polar residues" evidence="6">
    <location>
        <begin position="236"/>
        <end position="245"/>
    </location>
</feature>
<keyword evidence="3" id="KW-0547">Nucleotide-binding</keyword>
<evidence type="ECO:0000256" key="4">
    <source>
        <dbReference type="ARBA" id="ARBA00022777"/>
    </source>
</evidence>
<comment type="caution">
    <text evidence="8">The sequence shown here is derived from an EMBL/GenBank/DDBJ whole genome shotgun (WGS) entry which is preliminary data.</text>
</comment>
<dbReference type="PROSITE" id="PS00108">
    <property type="entry name" value="PROTEIN_KINASE_ST"/>
    <property type="match status" value="1"/>
</dbReference>
<feature type="compositionally biased region" description="Low complexity" evidence="6">
    <location>
        <begin position="215"/>
        <end position="229"/>
    </location>
</feature>
<name>A0ABR4MYM8_9FUNG</name>
<dbReference type="SUPFAM" id="SSF56112">
    <property type="entry name" value="Protein kinase-like (PK-like)"/>
    <property type="match status" value="1"/>
</dbReference>
<evidence type="ECO:0000256" key="2">
    <source>
        <dbReference type="ARBA" id="ARBA00022679"/>
    </source>
</evidence>
<feature type="compositionally biased region" description="Low complexity" evidence="6">
    <location>
        <begin position="516"/>
        <end position="537"/>
    </location>
</feature>
<evidence type="ECO:0000256" key="5">
    <source>
        <dbReference type="ARBA" id="ARBA00022840"/>
    </source>
</evidence>
<dbReference type="InterPro" id="IPR050205">
    <property type="entry name" value="CDPK_Ser/Thr_kinases"/>
</dbReference>
<evidence type="ECO:0000256" key="1">
    <source>
        <dbReference type="ARBA" id="ARBA00022527"/>
    </source>
</evidence>
<dbReference type="InterPro" id="IPR000719">
    <property type="entry name" value="Prot_kinase_dom"/>
</dbReference>
<keyword evidence="9" id="KW-1185">Reference proteome</keyword>
<feature type="compositionally biased region" description="Gly residues" evidence="6">
    <location>
        <begin position="400"/>
        <end position="413"/>
    </location>
</feature>
<proteinExistence type="predicted"/>
<dbReference type="SMART" id="SM00220">
    <property type="entry name" value="S_TKc"/>
    <property type="match status" value="1"/>
</dbReference>
<evidence type="ECO:0000256" key="3">
    <source>
        <dbReference type="ARBA" id="ARBA00022741"/>
    </source>
</evidence>
<dbReference type="Proteomes" id="UP001527925">
    <property type="component" value="Unassembled WGS sequence"/>
</dbReference>
<dbReference type="Gene3D" id="1.10.510.10">
    <property type="entry name" value="Transferase(Phosphotransferase) domain 1"/>
    <property type="match status" value="1"/>
</dbReference>
<reference evidence="8 9" key="1">
    <citation type="submission" date="2023-09" db="EMBL/GenBank/DDBJ databases">
        <title>Pangenome analysis of Batrachochytrium dendrobatidis and related Chytrids.</title>
        <authorList>
            <person name="Yacoub M.N."/>
            <person name="Stajich J.E."/>
            <person name="James T.Y."/>
        </authorList>
    </citation>
    <scope>NUCLEOTIDE SEQUENCE [LARGE SCALE GENOMIC DNA]</scope>
    <source>
        <strain evidence="8 9">JEL0888</strain>
    </source>
</reference>
<organism evidence="8 9">
    <name type="scientific">Polyrhizophydium stewartii</name>
    <dbReference type="NCBI Taxonomy" id="2732419"/>
    <lineage>
        <taxon>Eukaryota</taxon>
        <taxon>Fungi</taxon>
        <taxon>Fungi incertae sedis</taxon>
        <taxon>Chytridiomycota</taxon>
        <taxon>Chytridiomycota incertae sedis</taxon>
        <taxon>Chytridiomycetes</taxon>
        <taxon>Rhizophydiales</taxon>
        <taxon>Rhizophydiales incertae sedis</taxon>
        <taxon>Polyrhizophydium</taxon>
    </lineage>
</organism>